<sequence length="169" mass="18184">MTSRASRLRPWYPFLGALGIGALAWVIGVHLPHALLLTGLVAALTLVVSVLDVGSQTTWPGLGFGRRDGARRDVSTLTWSMLDGTGGLSGVGAARLHRALTETLRLTRTDATSRRATELFGPRVARWLTEPPGTENPPPDRATARRAMATAETLLRTPPTREGAHVHPR</sequence>
<dbReference type="RefSeq" id="WP_089771545.1">
    <property type="nucleotide sequence ID" value="NZ_FNTX01000001.1"/>
</dbReference>
<proteinExistence type="predicted"/>
<evidence type="ECO:0000313" key="3">
    <source>
        <dbReference type="Proteomes" id="UP000199220"/>
    </source>
</evidence>
<feature type="transmembrane region" description="Helical" evidence="1">
    <location>
        <begin position="34"/>
        <end position="54"/>
    </location>
</feature>
<name>A0A1H5CXX5_9MICO</name>
<protein>
    <submittedName>
        <fullName evidence="2">Uncharacterized protein</fullName>
    </submittedName>
</protein>
<dbReference type="OrthoDB" id="5118496at2"/>
<feature type="transmembrane region" description="Helical" evidence="1">
    <location>
        <begin position="12"/>
        <end position="28"/>
    </location>
</feature>
<evidence type="ECO:0000256" key="1">
    <source>
        <dbReference type="SAM" id="Phobius"/>
    </source>
</evidence>
<keyword evidence="1" id="KW-0812">Transmembrane</keyword>
<keyword evidence="1" id="KW-1133">Transmembrane helix</keyword>
<keyword evidence="3" id="KW-1185">Reference proteome</keyword>
<dbReference type="EMBL" id="FNTX01000001">
    <property type="protein sequence ID" value="SED71298.1"/>
    <property type="molecule type" value="Genomic_DNA"/>
</dbReference>
<dbReference type="AlphaFoldDB" id="A0A1H5CXX5"/>
<organism evidence="2 3">
    <name type="scientific">Ruania alba</name>
    <dbReference type="NCBI Taxonomy" id="648782"/>
    <lineage>
        <taxon>Bacteria</taxon>
        <taxon>Bacillati</taxon>
        <taxon>Actinomycetota</taxon>
        <taxon>Actinomycetes</taxon>
        <taxon>Micrococcales</taxon>
        <taxon>Ruaniaceae</taxon>
        <taxon>Ruania</taxon>
    </lineage>
</organism>
<gene>
    <name evidence="2" type="ORF">SAMN04488554_0503</name>
</gene>
<dbReference type="Proteomes" id="UP000199220">
    <property type="component" value="Unassembled WGS sequence"/>
</dbReference>
<reference evidence="3" key="1">
    <citation type="submission" date="2016-10" db="EMBL/GenBank/DDBJ databases">
        <authorList>
            <person name="Varghese N."/>
            <person name="Submissions S."/>
        </authorList>
    </citation>
    <scope>NUCLEOTIDE SEQUENCE [LARGE SCALE GENOMIC DNA]</scope>
    <source>
        <strain evidence="3">DSM 21368</strain>
    </source>
</reference>
<keyword evidence="1" id="KW-0472">Membrane</keyword>
<accession>A0A1H5CXX5</accession>
<evidence type="ECO:0000313" key="2">
    <source>
        <dbReference type="EMBL" id="SED71298.1"/>
    </source>
</evidence>
<dbReference type="STRING" id="648782.SAMN04488554_0503"/>